<dbReference type="PANTHER" id="PTHR46153">
    <property type="entry name" value="ACYL CARRIER PROTEIN"/>
    <property type="match status" value="1"/>
</dbReference>
<feature type="domain" description="Carrier" evidence="2">
    <location>
        <begin position="92"/>
        <end position="171"/>
    </location>
</feature>
<dbReference type="AlphaFoldDB" id="A0A7S0AR53"/>
<evidence type="ECO:0000313" key="3">
    <source>
        <dbReference type="EMBL" id="CAD8372002.1"/>
    </source>
</evidence>
<name>A0A7S0AR53_9DINO</name>
<dbReference type="GO" id="GO:0000036">
    <property type="term" value="F:acyl carrier activity"/>
    <property type="evidence" value="ECO:0007669"/>
    <property type="project" value="InterPro"/>
</dbReference>
<dbReference type="EMBL" id="HBEG01033809">
    <property type="protein sequence ID" value="CAD8372002.1"/>
    <property type="molecule type" value="Transcribed_RNA"/>
</dbReference>
<dbReference type="PANTHER" id="PTHR46153:SF2">
    <property type="entry name" value="ACYL CARRIER PROTEIN"/>
    <property type="match status" value="1"/>
</dbReference>
<feature type="signal peptide" evidence="1">
    <location>
        <begin position="1"/>
        <end position="15"/>
    </location>
</feature>
<feature type="chain" id="PRO_5031152847" description="Carrier domain-containing protein" evidence="1">
    <location>
        <begin position="16"/>
        <end position="225"/>
    </location>
</feature>
<dbReference type="InterPro" id="IPR009081">
    <property type="entry name" value="PP-bd_ACP"/>
</dbReference>
<gene>
    <name evidence="3" type="ORF">PBAH0796_LOCUS20646</name>
</gene>
<evidence type="ECO:0000256" key="1">
    <source>
        <dbReference type="SAM" id="SignalP"/>
    </source>
</evidence>
<evidence type="ECO:0000259" key="2">
    <source>
        <dbReference type="PROSITE" id="PS50075"/>
    </source>
</evidence>
<proteinExistence type="predicted"/>
<dbReference type="Pfam" id="PF00550">
    <property type="entry name" value="PP-binding"/>
    <property type="match status" value="1"/>
</dbReference>
<protein>
    <recommendedName>
        <fullName evidence="2">Carrier domain-containing protein</fullName>
    </recommendedName>
</protein>
<dbReference type="InterPro" id="IPR044813">
    <property type="entry name" value="ACP_chloroplastic"/>
</dbReference>
<sequence>MSLPCRLAWLGGLSAVRLLTRPCGGGACGLRHWGFRPRILSFTQAALHHPSTGLRGSRCKVVARAASQEVIERIRARREARRGLATPRVGPPASPETLQRVVDIIQTECPSYAGQVTPETTLSALQGNADSLDTLEAMMELEEQFKVELTDDEMDKVNTVRELADLIYRTPRGIALRTVDDQTLIAMIRRSHAENRWGELDDLENNIPPQYIHQGPSLAEEEGKL</sequence>
<dbReference type="InterPro" id="IPR036736">
    <property type="entry name" value="ACP-like_sf"/>
</dbReference>
<dbReference type="PROSITE" id="PS50075">
    <property type="entry name" value="CARRIER"/>
    <property type="match status" value="1"/>
</dbReference>
<organism evidence="3">
    <name type="scientific">Pyrodinium bahamense</name>
    <dbReference type="NCBI Taxonomy" id="73915"/>
    <lineage>
        <taxon>Eukaryota</taxon>
        <taxon>Sar</taxon>
        <taxon>Alveolata</taxon>
        <taxon>Dinophyceae</taxon>
        <taxon>Gonyaulacales</taxon>
        <taxon>Pyrocystaceae</taxon>
        <taxon>Pyrodinium</taxon>
    </lineage>
</organism>
<accession>A0A7S0AR53</accession>
<dbReference type="SUPFAM" id="SSF47336">
    <property type="entry name" value="ACP-like"/>
    <property type="match status" value="1"/>
</dbReference>
<reference evidence="3" key="1">
    <citation type="submission" date="2021-01" db="EMBL/GenBank/DDBJ databases">
        <authorList>
            <person name="Corre E."/>
            <person name="Pelletier E."/>
            <person name="Niang G."/>
            <person name="Scheremetjew M."/>
            <person name="Finn R."/>
            <person name="Kale V."/>
            <person name="Holt S."/>
            <person name="Cochrane G."/>
            <person name="Meng A."/>
            <person name="Brown T."/>
            <person name="Cohen L."/>
        </authorList>
    </citation>
    <scope>NUCLEOTIDE SEQUENCE</scope>
    <source>
        <strain evidence="3">Pbaha01</strain>
    </source>
</reference>
<keyword evidence="1" id="KW-0732">Signal</keyword>
<dbReference type="Gene3D" id="1.10.1200.10">
    <property type="entry name" value="ACP-like"/>
    <property type="match status" value="1"/>
</dbReference>